<evidence type="ECO:0008006" key="6">
    <source>
        <dbReference type="Google" id="ProtNLM"/>
    </source>
</evidence>
<sequence>MLRLFTASILAVSAVAFTQVSFARDSYEQNYKLVNQNHAVMERFQQAQQTQKAQQDQQVSQR</sequence>
<organism evidence="3 4">
    <name type="scientific">Pseudomonas luteola</name>
    <dbReference type="NCBI Taxonomy" id="47886"/>
    <lineage>
        <taxon>Bacteria</taxon>
        <taxon>Pseudomonadati</taxon>
        <taxon>Pseudomonadota</taxon>
        <taxon>Gammaproteobacteria</taxon>
        <taxon>Pseudomonadales</taxon>
        <taxon>Pseudomonadaceae</taxon>
        <taxon>Pseudomonas</taxon>
    </lineage>
</organism>
<keyword evidence="1" id="KW-0732">Signal</keyword>
<dbReference type="Proteomes" id="UP000626180">
    <property type="component" value="Unassembled WGS sequence"/>
</dbReference>
<dbReference type="GeneID" id="300265413"/>
<dbReference type="Proteomes" id="UP000250443">
    <property type="component" value="Unassembled WGS sequence"/>
</dbReference>
<evidence type="ECO:0000313" key="3">
    <source>
        <dbReference type="EMBL" id="SPZ13208.1"/>
    </source>
</evidence>
<protein>
    <recommendedName>
        <fullName evidence="6">Secreted protein</fullName>
    </recommendedName>
</protein>
<name>A0A2X2CYS3_PSELU</name>
<evidence type="ECO:0000256" key="1">
    <source>
        <dbReference type="SAM" id="SignalP"/>
    </source>
</evidence>
<keyword evidence="5" id="KW-1185">Reference proteome</keyword>
<accession>A0A2X2CYS3</accession>
<dbReference type="EMBL" id="UAUF01000014">
    <property type="protein sequence ID" value="SPZ13208.1"/>
    <property type="molecule type" value="Genomic_DNA"/>
</dbReference>
<evidence type="ECO:0000313" key="5">
    <source>
        <dbReference type="Proteomes" id="UP000626180"/>
    </source>
</evidence>
<feature type="signal peptide" evidence="1">
    <location>
        <begin position="1"/>
        <end position="23"/>
    </location>
</feature>
<dbReference type="RefSeq" id="WP_010796664.1">
    <property type="nucleotide sequence ID" value="NZ_CP044086.1"/>
</dbReference>
<dbReference type="AlphaFoldDB" id="A0A2X2CYS3"/>
<reference evidence="3 4" key="1">
    <citation type="submission" date="2018-06" db="EMBL/GenBank/DDBJ databases">
        <authorList>
            <consortium name="Pathogen Informatics"/>
            <person name="Doyle S."/>
        </authorList>
    </citation>
    <scope>NUCLEOTIDE SEQUENCE [LARGE SCALE GENOMIC DNA]</scope>
    <source>
        <strain evidence="3 4">NCTC11842</strain>
    </source>
</reference>
<proteinExistence type="predicted"/>
<reference evidence="2 5" key="2">
    <citation type="submission" date="2020-10" db="EMBL/GenBank/DDBJ databases">
        <title>Genome sequences of Pseudomonas isolates.</title>
        <authorList>
            <person name="Wessels L."/>
            <person name="Reich F."/>
            <person name="Hammerl J."/>
        </authorList>
    </citation>
    <scope>NUCLEOTIDE SEQUENCE [LARGE SCALE GENOMIC DNA]</scope>
    <source>
        <strain evidence="2 5">20-MO00624-0</strain>
    </source>
</reference>
<evidence type="ECO:0000313" key="2">
    <source>
        <dbReference type="EMBL" id="MBF8642166.1"/>
    </source>
</evidence>
<dbReference type="EMBL" id="JADMCD010000008">
    <property type="protein sequence ID" value="MBF8642166.1"/>
    <property type="molecule type" value="Genomic_DNA"/>
</dbReference>
<feature type="chain" id="PRO_5044386916" description="Secreted protein" evidence="1">
    <location>
        <begin position="24"/>
        <end position="62"/>
    </location>
</feature>
<evidence type="ECO:0000313" key="4">
    <source>
        <dbReference type="Proteomes" id="UP000250443"/>
    </source>
</evidence>
<gene>
    <name evidence="2" type="ORF">IRZ65_15880</name>
    <name evidence="3" type="ORF">NCTC11842_04929</name>
</gene>